<feature type="region of interest" description="Disordered" evidence="1">
    <location>
        <begin position="39"/>
        <end position="68"/>
    </location>
</feature>
<dbReference type="InterPro" id="IPR032716">
    <property type="entry name" value="ACC_epsilon"/>
</dbReference>
<name>A0ABW2KN69_9ACTN</name>
<comment type="caution">
    <text evidence="2">The sequence shown here is derived from an EMBL/GenBank/DDBJ whole genome shotgun (WGS) entry which is preliminary data.</text>
</comment>
<dbReference type="Proteomes" id="UP001596540">
    <property type="component" value="Unassembled WGS sequence"/>
</dbReference>
<organism evidence="2 3">
    <name type="scientific">Marinactinospora rubrisoli</name>
    <dbReference type="NCBI Taxonomy" id="2715399"/>
    <lineage>
        <taxon>Bacteria</taxon>
        <taxon>Bacillati</taxon>
        <taxon>Actinomycetota</taxon>
        <taxon>Actinomycetes</taxon>
        <taxon>Streptosporangiales</taxon>
        <taxon>Nocardiopsidaceae</taxon>
        <taxon>Marinactinospora</taxon>
    </lineage>
</organism>
<sequence>MVEHTSADPRGLALRVLRGRPTAAELAALVTVLAAVHRTATDPPSPAPAPTWTRPPRYRPPAAWSGGT</sequence>
<keyword evidence="3" id="KW-1185">Reference proteome</keyword>
<feature type="compositionally biased region" description="Low complexity" evidence="1">
    <location>
        <begin position="50"/>
        <end position="68"/>
    </location>
</feature>
<protein>
    <submittedName>
        <fullName evidence="2">Acyl-CoA carboxylase subunit epsilon</fullName>
    </submittedName>
</protein>
<evidence type="ECO:0000313" key="3">
    <source>
        <dbReference type="Proteomes" id="UP001596540"/>
    </source>
</evidence>
<dbReference type="Pfam" id="PF13822">
    <property type="entry name" value="ACC_epsilon"/>
    <property type="match status" value="1"/>
</dbReference>
<reference evidence="3" key="1">
    <citation type="journal article" date="2019" name="Int. J. Syst. Evol. Microbiol.">
        <title>The Global Catalogue of Microorganisms (GCM) 10K type strain sequencing project: providing services to taxonomists for standard genome sequencing and annotation.</title>
        <authorList>
            <consortium name="The Broad Institute Genomics Platform"/>
            <consortium name="The Broad Institute Genome Sequencing Center for Infectious Disease"/>
            <person name="Wu L."/>
            <person name="Ma J."/>
        </authorList>
    </citation>
    <scope>NUCLEOTIDE SEQUENCE [LARGE SCALE GENOMIC DNA]</scope>
    <source>
        <strain evidence="3">CGMCC 4.7382</strain>
    </source>
</reference>
<evidence type="ECO:0000313" key="2">
    <source>
        <dbReference type="EMBL" id="MFC7331456.1"/>
    </source>
</evidence>
<dbReference type="EMBL" id="JBHTBH010000022">
    <property type="protein sequence ID" value="MFC7331456.1"/>
    <property type="molecule type" value="Genomic_DNA"/>
</dbReference>
<dbReference type="RefSeq" id="WP_379874307.1">
    <property type="nucleotide sequence ID" value="NZ_JBHTBH010000022.1"/>
</dbReference>
<evidence type="ECO:0000256" key="1">
    <source>
        <dbReference type="SAM" id="MobiDB-lite"/>
    </source>
</evidence>
<proteinExistence type="predicted"/>
<gene>
    <name evidence="2" type="ORF">ACFQRF_27300</name>
</gene>
<accession>A0ABW2KN69</accession>